<evidence type="ECO:0000256" key="2">
    <source>
        <dbReference type="PIRSR" id="PIRSR617939-1"/>
    </source>
</evidence>
<dbReference type="PANTHER" id="PTHR12935">
    <property type="entry name" value="GAMMA-GLUTAMYLCYCLOTRANSFERASE"/>
    <property type="match status" value="1"/>
</dbReference>
<dbReference type="SUPFAM" id="SSF110857">
    <property type="entry name" value="Gamma-glutamyl cyclotransferase-like"/>
    <property type="match status" value="1"/>
</dbReference>
<dbReference type="PANTHER" id="PTHR12935:SF0">
    <property type="entry name" value="GAMMA-GLUTAMYLCYCLOTRANSFERASE"/>
    <property type="match status" value="1"/>
</dbReference>
<comment type="caution">
    <text evidence="4">The sequence shown here is derived from an EMBL/GenBank/DDBJ whole genome shotgun (WGS) entry which is preliminary data.</text>
</comment>
<dbReference type="GO" id="GO:0003839">
    <property type="term" value="F:gamma-glutamylcyclotransferase activity"/>
    <property type="evidence" value="ECO:0007669"/>
    <property type="project" value="InterPro"/>
</dbReference>
<dbReference type="Proteomes" id="UP001154420">
    <property type="component" value="Unassembled WGS sequence"/>
</dbReference>
<protein>
    <submittedName>
        <fullName evidence="4">Gamma-glutamylcyclotransferase</fullName>
    </submittedName>
</protein>
<proteinExistence type="predicted"/>
<gene>
    <name evidence="4" type="ORF">D5281_20985</name>
</gene>
<dbReference type="CDD" id="cd06661">
    <property type="entry name" value="GGCT_like"/>
    <property type="match status" value="1"/>
</dbReference>
<accession>A0A9X5GUL3</accession>
<evidence type="ECO:0000313" key="4">
    <source>
        <dbReference type="EMBL" id="NBJ94975.1"/>
    </source>
</evidence>
<dbReference type="InterPro" id="IPR009288">
    <property type="entry name" value="AIG2-like_dom"/>
</dbReference>
<evidence type="ECO:0000313" key="5">
    <source>
        <dbReference type="Proteomes" id="UP001154420"/>
    </source>
</evidence>
<dbReference type="OrthoDB" id="158990at2"/>
<dbReference type="AlphaFoldDB" id="A0A9X5GUL3"/>
<reference evidence="4" key="1">
    <citation type="submission" date="2018-09" db="EMBL/GenBank/DDBJ databases">
        <title>Murine metabolic-syndrome-specific gut microbial biobank.</title>
        <authorList>
            <person name="Liu C."/>
        </authorList>
    </citation>
    <scope>NUCLEOTIDE SEQUENCE</scope>
    <source>
        <strain evidence="4">D42-62</strain>
    </source>
</reference>
<dbReference type="Gene3D" id="3.10.490.10">
    <property type="entry name" value="Gamma-glutamyl cyclotransferase-like"/>
    <property type="match status" value="1"/>
</dbReference>
<dbReference type="RefSeq" id="WP_160561940.1">
    <property type="nucleotide sequence ID" value="NZ_QZDT01000058.1"/>
</dbReference>
<evidence type="ECO:0000256" key="1">
    <source>
        <dbReference type="ARBA" id="ARBA00023239"/>
    </source>
</evidence>
<feature type="active site" description="Proton acceptor" evidence="2">
    <location>
        <position position="77"/>
    </location>
</feature>
<dbReference type="InterPro" id="IPR036568">
    <property type="entry name" value="GGCT-like_sf"/>
</dbReference>
<dbReference type="InterPro" id="IPR013024">
    <property type="entry name" value="GGCT-like"/>
</dbReference>
<dbReference type="InterPro" id="IPR017939">
    <property type="entry name" value="G-Glutamylcylcotransferase"/>
</dbReference>
<dbReference type="EMBL" id="QZDT01000058">
    <property type="protein sequence ID" value="NBJ94975.1"/>
    <property type="molecule type" value="Genomic_DNA"/>
</dbReference>
<sequence length="222" mass="24966">MKKRYIAYGSNMDEGQMAHRCPTARLLGQTEVEGYRLLFKGSLTGAYATIEPQEGGRVPALVWEIGEADEASLDRYEGFPSFYYKKDLTVSLGGQEVTAMAYIMDERRRLGEPGGAYYGVLERAYEKFGFPMETLETACRECRPDRALPGGWRTGDTCFLLTHKKKGLTNQYTVQGYDGRYFELTDRAQNFYRVSTGRMFRSREAALASLRGNGGAQDADCI</sequence>
<name>A0A9X5GUL3_9FIRM</name>
<organism evidence="4 5">
    <name type="scientific">Parablautia muri</name>
    <dbReference type="NCBI Taxonomy" id="2320879"/>
    <lineage>
        <taxon>Bacteria</taxon>
        <taxon>Bacillati</taxon>
        <taxon>Bacillota</taxon>
        <taxon>Clostridia</taxon>
        <taxon>Lachnospirales</taxon>
        <taxon>Lachnospiraceae</taxon>
        <taxon>Parablautia</taxon>
    </lineage>
</organism>
<feature type="domain" description="Gamma-glutamylcyclotransferase AIG2-like" evidence="3">
    <location>
        <begin position="6"/>
        <end position="108"/>
    </location>
</feature>
<evidence type="ECO:0000259" key="3">
    <source>
        <dbReference type="Pfam" id="PF06094"/>
    </source>
</evidence>
<keyword evidence="5" id="KW-1185">Reference proteome</keyword>
<dbReference type="Pfam" id="PF06094">
    <property type="entry name" value="GGACT"/>
    <property type="match status" value="1"/>
</dbReference>
<keyword evidence="1" id="KW-0456">Lyase</keyword>